<feature type="transmembrane region" description="Helical" evidence="1">
    <location>
        <begin position="123"/>
        <end position="140"/>
    </location>
</feature>
<comment type="caution">
    <text evidence="2">The sequence shown here is derived from an EMBL/GenBank/DDBJ whole genome shotgun (WGS) entry which is preliminary data.</text>
</comment>
<dbReference type="EMBL" id="JABFNT010000036">
    <property type="protein sequence ID" value="NOJ79304.1"/>
    <property type="molecule type" value="Genomic_DNA"/>
</dbReference>
<evidence type="ECO:0000313" key="3">
    <source>
        <dbReference type="Proteomes" id="UP000533080"/>
    </source>
</evidence>
<organism evidence="2 3">
    <name type="scientific">Myxococcus xanthus</name>
    <dbReference type="NCBI Taxonomy" id="34"/>
    <lineage>
        <taxon>Bacteria</taxon>
        <taxon>Pseudomonadati</taxon>
        <taxon>Myxococcota</taxon>
        <taxon>Myxococcia</taxon>
        <taxon>Myxococcales</taxon>
        <taxon>Cystobacterineae</taxon>
        <taxon>Myxococcaceae</taxon>
        <taxon>Myxococcus</taxon>
    </lineage>
</organism>
<keyword evidence="1" id="KW-0472">Membrane</keyword>
<keyword evidence="1" id="KW-1133">Transmembrane helix</keyword>
<evidence type="ECO:0000256" key="1">
    <source>
        <dbReference type="SAM" id="Phobius"/>
    </source>
</evidence>
<dbReference type="Proteomes" id="UP000533080">
    <property type="component" value="Unassembled WGS sequence"/>
</dbReference>
<dbReference type="AlphaFoldDB" id="A0A7Y4MR90"/>
<reference evidence="2 3" key="1">
    <citation type="submission" date="2020-05" db="EMBL/GenBank/DDBJ databases">
        <authorList>
            <person name="Whitworth D."/>
        </authorList>
    </citation>
    <scope>NUCLEOTIDE SEQUENCE [LARGE SCALE GENOMIC DNA]</scope>
    <source>
        <strain evidence="2 3">AM005</strain>
    </source>
</reference>
<protein>
    <submittedName>
        <fullName evidence="2">Uncharacterized protein</fullName>
    </submittedName>
</protein>
<evidence type="ECO:0000313" key="2">
    <source>
        <dbReference type="EMBL" id="NOJ79304.1"/>
    </source>
</evidence>
<proteinExistence type="predicted"/>
<name>A0A7Y4MR90_MYXXA</name>
<sequence length="292" mass="31651">MGRWKMRATGSSRFGAAGLAALLFSQAGCSTTSEYVRGERLREASLGETHRDTLESVVDASYVGRVAVKRTTCTEISTEFSKKRIDTTTSPPMGSLLGGLAMLGGGGVLMAMSDGSSDDDVDITMTLGVVLALASIYPLVSALTDEDVSQEEVVTGEVEEERSQRCDERTFSLKGPLHWSVSLGAARRTGRTGEDGAVSLGQPLNELVEQAITDEASVRRLVAGRGISFRLELERAPPADFRLDSKALPDAYFRRFADRYGQQLGGSERARFENCELIGKSARETLECYWSQ</sequence>
<accession>A0A7Y4MR90</accession>
<gene>
    <name evidence="2" type="ORF">HNV28_13305</name>
</gene>
<keyword evidence="1" id="KW-0812">Transmembrane</keyword>
<feature type="transmembrane region" description="Helical" evidence="1">
    <location>
        <begin position="93"/>
        <end position="111"/>
    </location>
</feature>